<feature type="domain" description="Gfo/Idh/MocA-like oxidoreductase N-terminal" evidence="1">
    <location>
        <begin position="1"/>
        <end position="119"/>
    </location>
</feature>
<organism evidence="2 3">
    <name type="scientific">Vibrio metschnikovii</name>
    <dbReference type="NCBI Taxonomy" id="28172"/>
    <lineage>
        <taxon>Bacteria</taxon>
        <taxon>Pseudomonadati</taxon>
        <taxon>Pseudomonadota</taxon>
        <taxon>Gammaproteobacteria</taxon>
        <taxon>Vibrionales</taxon>
        <taxon>Vibrionaceae</taxon>
        <taxon>Vibrio</taxon>
    </lineage>
</organism>
<keyword evidence="3" id="KW-1185">Reference proteome</keyword>
<dbReference type="InterPro" id="IPR051317">
    <property type="entry name" value="Gfo/Idh/MocA_oxidoreduct"/>
</dbReference>
<dbReference type="Proteomes" id="UP000615796">
    <property type="component" value="Unassembled WGS sequence"/>
</dbReference>
<dbReference type="Gene3D" id="3.30.360.10">
    <property type="entry name" value="Dihydrodipicolinate Reductase, domain 2"/>
    <property type="match status" value="1"/>
</dbReference>
<dbReference type="RefSeq" id="WP_187025702.1">
    <property type="nucleotide sequence ID" value="NZ_JACRUP010000002.1"/>
</dbReference>
<reference evidence="2" key="1">
    <citation type="submission" date="2020-08" db="EMBL/GenBank/DDBJ databases">
        <title>Genome Sequencing and Pan-Genome Analysis of Migratory bird Vibrio Strains, Inner Mongolia.</title>
        <authorList>
            <person name="Zheng L."/>
        </authorList>
    </citation>
    <scope>NUCLEOTIDE SEQUENCE</scope>
    <source>
        <strain evidence="2">M13F</strain>
    </source>
</reference>
<evidence type="ECO:0000259" key="1">
    <source>
        <dbReference type="Pfam" id="PF01408"/>
    </source>
</evidence>
<dbReference type="PANTHER" id="PTHR43708:SF4">
    <property type="entry name" value="OXIDOREDUCTASE YCEM-RELATED"/>
    <property type="match status" value="1"/>
</dbReference>
<dbReference type="InterPro" id="IPR000683">
    <property type="entry name" value="Gfo/Idh/MocA-like_OxRdtase_N"/>
</dbReference>
<evidence type="ECO:0000313" key="2">
    <source>
        <dbReference type="EMBL" id="MBC5850560.1"/>
    </source>
</evidence>
<name>A0A9X0R9E2_VIBME</name>
<dbReference type="EMBL" id="JACRUP010000002">
    <property type="protein sequence ID" value="MBC5850560.1"/>
    <property type="molecule type" value="Genomic_DNA"/>
</dbReference>
<protein>
    <submittedName>
        <fullName evidence="2">Gfo/Idh/MocA family oxidoreductase</fullName>
    </submittedName>
</protein>
<dbReference type="SUPFAM" id="SSF55347">
    <property type="entry name" value="Glyceraldehyde-3-phosphate dehydrogenase-like, C-terminal domain"/>
    <property type="match status" value="1"/>
</dbReference>
<comment type="caution">
    <text evidence="2">The sequence shown here is derived from an EMBL/GenBank/DDBJ whole genome shotgun (WGS) entry which is preliminary data.</text>
</comment>
<evidence type="ECO:0000313" key="3">
    <source>
        <dbReference type="Proteomes" id="UP000615796"/>
    </source>
</evidence>
<proteinExistence type="predicted"/>
<sequence length="316" mass="35815">MKIGIIGLGDIAQKAYLPVITQRPEIELVFCTRNQHTLAHLAAQYRITKTCTQYQDLLKFQVDAVMIHAATAAHPEIAAFFLRHGIATFVDKPLANSAADCEQLYALAEQYQQPLYIGFNRRHLPLLNQHLVGVQQGLRDDLLGLRWEKNRHALPGDIRTFLFDDFIHPLDSINLYAKADLQDAYITHQMAGKQLARIDIQWQHGATLLHASMNRQFGITSESVSAQFVNQSYQFHSFSEGIHWQNNQPQLLASPDWTPMLTNKGFSAMIDEWLRVIQQGKLAHSIIERNLASHQLAEALCARITHADNLLSNHAQ</sequence>
<dbReference type="SUPFAM" id="SSF51735">
    <property type="entry name" value="NAD(P)-binding Rossmann-fold domains"/>
    <property type="match status" value="1"/>
</dbReference>
<dbReference type="PANTHER" id="PTHR43708">
    <property type="entry name" value="CONSERVED EXPRESSED OXIDOREDUCTASE (EUROFUNG)"/>
    <property type="match status" value="1"/>
</dbReference>
<dbReference type="Gene3D" id="3.40.50.720">
    <property type="entry name" value="NAD(P)-binding Rossmann-like Domain"/>
    <property type="match status" value="1"/>
</dbReference>
<dbReference type="Pfam" id="PF01408">
    <property type="entry name" value="GFO_IDH_MocA"/>
    <property type="match status" value="1"/>
</dbReference>
<dbReference type="AlphaFoldDB" id="A0A9X0R9E2"/>
<dbReference type="GO" id="GO:0000166">
    <property type="term" value="F:nucleotide binding"/>
    <property type="evidence" value="ECO:0007669"/>
    <property type="project" value="InterPro"/>
</dbReference>
<dbReference type="InterPro" id="IPR036291">
    <property type="entry name" value="NAD(P)-bd_dom_sf"/>
</dbReference>
<accession>A0A9X0R9E2</accession>
<gene>
    <name evidence="2" type="ORF">H8Q88_06250</name>
</gene>